<evidence type="ECO:0000256" key="1">
    <source>
        <dbReference type="SAM" id="Phobius"/>
    </source>
</evidence>
<dbReference type="Pfam" id="PF06197">
    <property type="entry name" value="DUF998"/>
    <property type="match status" value="1"/>
</dbReference>
<protein>
    <recommendedName>
        <fullName evidence="4">DUF998 domain-containing protein</fullName>
    </recommendedName>
</protein>
<keyword evidence="3" id="KW-1185">Reference proteome</keyword>
<dbReference type="EMBL" id="LR215048">
    <property type="protein sequence ID" value="VEU80029.1"/>
    <property type="molecule type" value="Genomic_DNA"/>
</dbReference>
<dbReference type="KEGG" id="aaxa:NCTC10138_00383"/>
<reference evidence="2 3" key="1">
    <citation type="submission" date="2019-01" db="EMBL/GenBank/DDBJ databases">
        <authorList>
            <consortium name="Pathogen Informatics"/>
        </authorList>
    </citation>
    <scope>NUCLEOTIDE SEQUENCE [LARGE SCALE GENOMIC DNA]</scope>
    <source>
        <strain evidence="2 3">NCTC10138</strain>
    </source>
</reference>
<sequence>MKRKLKVLALLGLVLYFMHVILGNILNHGYNPLKQAVSDLTADGASNVILIRLITFLSGLLFSVCLIVLSLKIRKKGIIGFACMQCVSTIGYLIFPLSNKGDYKDIGHLVVTGIVVLLSIVSIILVYLDERKINKKFSIFSLVVLLVMFLGAMFSNILSDSYFGVAERFTVYSVIIYMYILVVYYSKKIKNGWFYGNREINIKTS</sequence>
<accession>A0A449BC57</accession>
<name>A0A449BC57_HAPAX</name>
<evidence type="ECO:0008006" key="4">
    <source>
        <dbReference type="Google" id="ProtNLM"/>
    </source>
</evidence>
<feature type="transmembrane region" description="Helical" evidence="1">
    <location>
        <begin position="107"/>
        <end position="128"/>
    </location>
</feature>
<dbReference type="STRING" id="1278311.GCA_000428705_01547"/>
<dbReference type="SUPFAM" id="SSF103473">
    <property type="entry name" value="MFS general substrate transporter"/>
    <property type="match status" value="1"/>
</dbReference>
<proteinExistence type="predicted"/>
<keyword evidence="1" id="KW-0812">Transmembrane</keyword>
<keyword evidence="1" id="KW-0472">Membrane</keyword>
<dbReference type="AlphaFoldDB" id="A0A449BC57"/>
<organism evidence="2 3">
    <name type="scientific">Haploplasma axanthum</name>
    <name type="common">Acholeplasma axanthum</name>
    <dbReference type="NCBI Taxonomy" id="29552"/>
    <lineage>
        <taxon>Bacteria</taxon>
        <taxon>Bacillati</taxon>
        <taxon>Mycoplasmatota</taxon>
        <taxon>Mollicutes</taxon>
        <taxon>Acholeplasmatales</taxon>
        <taxon>Acholeplasmataceae</taxon>
        <taxon>Haploplasma</taxon>
    </lineage>
</organism>
<dbReference type="InterPro" id="IPR036259">
    <property type="entry name" value="MFS_trans_sf"/>
</dbReference>
<feature type="transmembrane region" description="Helical" evidence="1">
    <location>
        <begin position="47"/>
        <end position="71"/>
    </location>
</feature>
<keyword evidence="1" id="KW-1133">Transmembrane helix</keyword>
<gene>
    <name evidence="2" type="ORF">NCTC10138_00383</name>
</gene>
<feature type="transmembrane region" description="Helical" evidence="1">
    <location>
        <begin position="169"/>
        <end position="186"/>
    </location>
</feature>
<feature type="transmembrane region" description="Helical" evidence="1">
    <location>
        <begin position="137"/>
        <end position="157"/>
    </location>
</feature>
<dbReference type="Proteomes" id="UP000289841">
    <property type="component" value="Chromosome"/>
</dbReference>
<evidence type="ECO:0000313" key="2">
    <source>
        <dbReference type="EMBL" id="VEU80029.1"/>
    </source>
</evidence>
<feature type="transmembrane region" description="Helical" evidence="1">
    <location>
        <begin position="78"/>
        <end position="95"/>
    </location>
</feature>
<dbReference type="InterPro" id="IPR009339">
    <property type="entry name" value="DUF998"/>
</dbReference>
<evidence type="ECO:0000313" key="3">
    <source>
        <dbReference type="Proteomes" id="UP000289841"/>
    </source>
</evidence>